<dbReference type="Gene3D" id="1.10.3210.10">
    <property type="entry name" value="Hypothetical protein af1432"/>
    <property type="match status" value="1"/>
</dbReference>
<dbReference type="InterPro" id="IPR045600">
    <property type="entry name" value="RelA/SpoT_AH_RIS"/>
</dbReference>
<feature type="domain" description="TGS" evidence="16">
    <location>
        <begin position="403"/>
        <end position="464"/>
    </location>
</feature>
<dbReference type="InterPro" id="IPR002912">
    <property type="entry name" value="ACT_dom"/>
</dbReference>
<dbReference type="GO" id="GO:0005886">
    <property type="term" value="C:plasma membrane"/>
    <property type="evidence" value="ECO:0007669"/>
    <property type="project" value="TreeGrafter"/>
</dbReference>
<dbReference type="FunFam" id="3.30.460.10:FF:000001">
    <property type="entry name" value="GTP pyrophosphokinase RelA"/>
    <property type="match status" value="1"/>
</dbReference>
<dbReference type="GO" id="GO:0015949">
    <property type="term" value="P:nucleobase-containing small molecule interconversion"/>
    <property type="evidence" value="ECO:0007669"/>
    <property type="project" value="UniProtKB-ARBA"/>
</dbReference>
<dbReference type="GO" id="GO:0005524">
    <property type="term" value="F:ATP binding"/>
    <property type="evidence" value="ECO:0007669"/>
    <property type="project" value="UniProtKB-KW"/>
</dbReference>
<dbReference type="InterPro" id="IPR006674">
    <property type="entry name" value="HD_domain"/>
</dbReference>
<proteinExistence type="inferred from homology"/>
<dbReference type="AlphaFoldDB" id="A0A4P8YFD5"/>
<dbReference type="Gene3D" id="3.30.460.10">
    <property type="entry name" value="Beta Polymerase, domain 2"/>
    <property type="match status" value="1"/>
</dbReference>
<name>A0A4P8YFD5_9ENTR</name>
<dbReference type="GO" id="GO:0005525">
    <property type="term" value="F:GTP binding"/>
    <property type="evidence" value="ECO:0007669"/>
    <property type="project" value="UniProtKB-KW"/>
</dbReference>
<dbReference type="GO" id="GO:0008728">
    <property type="term" value="F:GTP diphosphokinase activity"/>
    <property type="evidence" value="ECO:0007669"/>
    <property type="project" value="UniProtKB-EC"/>
</dbReference>
<evidence type="ECO:0000256" key="3">
    <source>
        <dbReference type="ARBA" id="ARBA00019852"/>
    </source>
</evidence>
<comment type="catalytic activity">
    <reaction evidence="12">
        <text>GTP + ATP = guanosine 3'-diphosphate 5'-triphosphate + AMP</text>
        <dbReference type="Rhea" id="RHEA:22088"/>
        <dbReference type="ChEBI" id="CHEBI:30616"/>
        <dbReference type="ChEBI" id="CHEBI:37565"/>
        <dbReference type="ChEBI" id="CHEBI:142410"/>
        <dbReference type="ChEBI" id="CHEBI:456215"/>
        <dbReference type="EC" id="2.7.6.5"/>
    </reaction>
</comment>
<dbReference type="PANTHER" id="PTHR21262:SF31">
    <property type="entry name" value="GTP PYROPHOSPHOKINASE"/>
    <property type="match status" value="1"/>
</dbReference>
<dbReference type="SUPFAM" id="SSF81301">
    <property type="entry name" value="Nucleotidyltransferase"/>
    <property type="match status" value="1"/>
</dbReference>
<dbReference type="InterPro" id="IPR033655">
    <property type="entry name" value="TGS_RelA/SpoT"/>
</dbReference>
<dbReference type="SUPFAM" id="SSF81271">
    <property type="entry name" value="TGS-like"/>
    <property type="match status" value="1"/>
</dbReference>
<dbReference type="FunFam" id="3.10.20.30:FF:000002">
    <property type="entry name" value="GTP pyrophosphokinase (RelA/SpoT)"/>
    <property type="match status" value="1"/>
</dbReference>
<dbReference type="Proteomes" id="UP000302163">
    <property type="component" value="Chromosome"/>
</dbReference>
<evidence type="ECO:0000256" key="11">
    <source>
        <dbReference type="ARBA" id="ARBA00033308"/>
    </source>
</evidence>
<organism evidence="17 18">
    <name type="scientific">Jejubacter calystegiae</name>
    <dbReference type="NCBI Taxonomy" id="2579935"/>
    <lineage>
        <taxon>Bacteria</taxon>
        <taxon>Pseudomonadati</taxon>
        <taxon>Pseudomonadota</taxon>
        <taxon>Gammaproteobacteria</taxon>
        <taxon>Enterobacterales</taxon>
        <taxon>Enterobacteriaceae</taxon>
        <taxon>Jejubacter</taxon>
    </lineage>
</organism>
<evidence type="ECO:0000256" key="9">
    <source>
        <dbReference type="ARBA" id="ARBA00029754"/>
    </source>
</evidence>
<evidence type="ECO:0000256" key="1">
    <source>
        <dbReference type="ARBA" id="ARBA00004976"/>
    </source>
</evidence>
<keyword evidence="7" id="KW-0067">ATP-binding</keyword>
<dbReference type="Pfam" id="PF02824">
    <property type="entry name" value="TGS"/>
    <property type="match status" value="1"/>
</dbReference>
<dbReference type="InterPro" id="IPR004811">
    <property type="entry name" value="RelA/Spo_fam"/>
</dbReference>
<evidence type="ECO:0000259" key="16">
    <source>
        <dbReference type="PROSITE" id="PS51880"/>
    </source>
</evidence>
<evidence type="ECO:0000256" key="12">
    <source>
        <dbReference type="ARBA" id="ARBA00048244"/>
    </source>
</evidence>
<dbReference type="NCBIfam" id="TIGR00691">
    <property type="entry name" value="spoT_relA"/>
    <property type="match status" value="1"/>
</dbReference>
<dbReference type="RefSeq" id="WP_138093110.1">
    <property type="nucleotide sequence ID" value="NZ_CP040428.1"/>
</dbReference>
<dbReference type="FunFam" id="1.10.3210.10:FF:000007">
    <property type="entry name" value="GTP pyrophosphokinase"/>
    <property type="match status" value="1"/>
</dbReference>
<keyword evidence="4 17" id="KW-0808">Transferase</keyword>
<comment type="pathway">
    <text evidence="1">Purine metabolism; ppGpp biosynthesis; ppGpp from GTP: step 1/2.</text>
</comment>
<dbReference type="SUPFAM" id="SSF109604">
    <property type="entry name" value="HD-domain/PDEase-like"/>
    <property type="match status" value="1"/>
</dbReference>
<evidence type="ECO:0000256" key="8">
    <source>
        <dbReference type="ARBA" id="ARBA00023134"/>
    </source>
</evidence>
<dbReference type="NCBIfam" id="NF008124">
    <property type="entry name" value="PRK10872.1"/>
    <property type="match status" value="1"/>
</dbReference>
<evidence type="ECO:0000313" key="18">
    <source>
        <dbReference type="Proteomes" id="UP000302163"/>
    </source>
</evidence>
<evidence type="ECO:0000256" key="6">
    <source>
        <dbReference type="ARBA" id="ARBA00022777"/>
    </source>
</evidence>
<dbReference type="InterPro" id="IPR007685">
    <property type="entry name" value="RelA_SpoT"/>
</dbReference>
<keyword evidence="6 17" id="KW-0418">Kinase</keyword>
<dbReference type="InterPro" id="IPR043519">
    <property type="entry name" value="NT_sf"/>
</dbReference>
<dbReference type="Gene3D" id="3.10.20.30">
    <property type="match status" value="1"/>
</dbReference>
<dbReference type="Pfam" id="PF13328">
    <property type="entry name" value="HD_4"/>
    <property type="match status" value="1"/>
</dbReference>
<evidence type="ECO:0000256" key="7">
    <source>
        <dbReference type="ARBA" id="ARBA00022840"/>
    </source>
</evidence>
<dbReference type="SUPFAM" id="SSF55021">
    <property type="entry name" value="ACT-like"/>
    <property type="match status" value="1"/>
</dbReference>
<evidence type="ECO:0000259" key="14">
    <source>
        <dbReference type="PROSITE" id="PS51671"/>
    </source>
</evidence>
<keyword evidence="5" id="KW-0547">Nucleotide-binding</keyword>
<dbReference type="PROSITE" id="PS51880">
    <property type="entry name" value="TGS"/>
    <property type="match status" value="1"/>
</dbReference>
<evidence type="ECO:0000256" key="5">
    <source>
        <dbReference type="ARBA" id="ARBA00022741"/>
    </source>
</evidence>
<dbReference type="GO" id="GO:0015969">
    <property type="term" value="P:guanosine tetraphosphate metabolic process"/>
    <property type="evidence" value="ECO:0007669"/>
    <property type="project" value="InterPro"/>
</dbReference>
<dbReference type="InterPro" id="IPR012676">
    <property type="entry name" value="TGS-like"/>
</dbReference>
<reference evidence="17 18" key="1">
    <citation type="submission" date="2019-05" db="EMBL/GenBank/DDBJ databases">
        <title>Complete genome sequence of Izhakiella calystegiae KSNA2, an endophyte isolated from beach morning glory (Calystegia soldanella).</title>
        <authorList>
            <person name="Jiang L."/>
            <person name="Jeong J.C."/>
            <person name="Kim C.Y."/>
            <person name="Kim D.H."/>
            <person name="Kim S.W."/>
            <person name="Lee j."/>
        </authorList>
    </citation>
    <scope>NUCLEOTIDE SEQUENCE [LARGE SCALE GENOMIC DNA]</scope>
    <source>
        <strain evidence="17 18">KSNA2</strain>
    </source>
</reference>
<dbReference type="CDD" id="cd05399">
    <property type="entry name" value="NT_Rel-Spo_like"/>
    <property type="match status" value="1"/>
</dbReference>
<dbReference type="InterPro" id="IPR045865">
    <property type="entry name" value="ACT-like_dom_sf"/>
</dbReference>
<dbReference type="FunFam" id="3.30.70.260:FF:000010">
    <property type="entry name" value="GTP pyrophosphokinase RelA"/>
    <property type="match status" value="1"/>
</dbReference>
<dbReference type="EMBL" id="CP040428">
    <property type="protein sequence ID" value="QCT18184.1"/>
    <property type="molecule type" value="Genomic_DNA"/>
</dbReference>
<comment type="similarity">
    <text evidence="13">Belongs to the relA/spoT family.</text>
</comment>
<sequence length="745" mass="84521">MVAVRSAHLNKAGEFAPDQWVASLGISPQSCEHLAETWHYCEQQTQGHPQAELLLWRGVEMVEILSMLSMDIDTLRAALLFPLADSGAVTEEVLLESMGQQVVHLIHGVRDMDAIRQLKATHTDDAISSEQVDNVRRMLLAMVDDFRCVVIKLAERIAHLREVKDAPEDERVLAAKECTNIYAPLANRLGIGQLKWELEDYCFRYLHPAEYKSIAKLLHERRIDRERYINEFVARLRETIKQEGVKAEVYGRPKHIYSIWRKMQKKRLSFDELFDVRAVRIVADRLQDCYAALGIVHTLWRHLPDEFDDYVANPKPNGYQSIHTVVLGPEGKTVEIQIRTKQMHEESELGVAAHWKYKEGAASAGRSGHEDRIAWLRKLIAWQEEMSDSGEMLDEVRSQVFDDRVYVFTPKGDVVDLPAGSTPLDFAYHIHSDVGHRCIGAKIGGRIVPFTYQLQMGDQVEIITQKQPNPSRDWLNPNLGYVTTSRGRSKIHAWFRKQDRDKNILAGRQILDDELTHLGIGLREAEKLLLPRYNFNEPDELLAAIGGGDIRLNQMVNFLQAQFNQPSAEEQDAEALRQLQQKSYAPQGQNRRRDDGRVVVEGVGNLMHHIARCCQPIPGDEIVGFITQGRGISIHRADCDQLTELRAHAPERIVDAVWGESYSAGYSLVVRVTANDRSGLLRDITTILANEKVNVLGVTSRSDTKQQLATIDMNIEIYNLQVLGRVLARLNQLPDVIDARRLHGG</sequence>
<dbReference type="InterPro" id="IPR004095">
    <property type="entry name" value="TGS"/>
</dbReference>
<dbReference type="Pfam" id="PF04607">
    <property type="entry name" value="RelA_SpoT"/>
    <property type="match status" value="1"/>
</dbReference>
<evidence type="ECO:0000313" key="17">
    <source>
        <dbReference type="EMBL" id="QCT18184.1"/>
    </source>
</evidence>
<keyword evidence="18" id="KW-1185">Reference proteome</keyword>
<evidence type="ECO:0000256" key="4">
    <source>
        <dbReference type="ARBA" id="ARBA00022679"/>
    </source>
</evidence>
<accession>A0A4P8YFD5</accession>
<feature type="domain" description="ACT" evidence="14">
    <location>
        <begin position="669"/>
        <end position="744"/>
    </location>
</feature>
<feature type="domain" description="HD" evidence="15">
    <location>
        <begin position="54"/>
        <end position="160"/>
    </location>
</feature>
<dbReference type="PROSITE" id="PS51671">
    <property type="entry name" value="ACT"/>
    <property type="match status" value="1"/>
</dbReference>
<dbReference type="OrthoDB" id="9805041at2"/>
<dbReference type="Pfam" id="PF19296">
    <property type="entry name" value="RelA_AH_RIS"/>
    <property type="match status" value="1"/>
</dbReference>
<dbReference type="Pfam" id="PF13291">
    <property type="entry name" value="ACT_4"/>
    <property type="match status" value="1"/>
</dbReference>
<protein>
    <recommendedName>
        <fullName evidence="3">GTP pyrophosphokinase</fullName>
        <ecNumber evidence="2">2.7.6.5</ecNumber>
    </recommendedName>
    <alternativeName>
        <fullName evidence="10">(p)ppGpp synthase</fullName>
    </alternativeName>
    <alternativeName>
        <fullName evidence="9">ATP:GTP 3'-pyrophosphotransferase</fullName>
    </alternativeName>
    <alternativeName>
        <fullName evidence="11">ppGpp synthase I</fullName>
    </alternativeName>
</protein>
<dbReference type="InterPro" id="IPR012675">
    <property type="entry name" value="Beta-grasp_dom_sf"/>
</dbReference>
<dbReference type="CDD" id="cd04876">
    <property type="entry name" value="ACT_RelA-SpoT"/>
    <property type="match status" value="1"/>
</dbReference>
<dbReference type="GO" id="GO:0016301">
    <property type="term" value="F:kinase activity"/>
    <property type="evidence" value="ECO:0007669"/>
    <property type="project" value="UniProtKB-KW"/>
</dbReference>
<comment type="function">
    <text evidence="13">In eubacteria ppGpp (guanosine 3'-diphosphate 5'-diphosphate) is a mediator of the stringent response that coordinates a variety of cellular activities in response to changes in nutritional abundance.</text>
</comment>
<evidence type="ECO:0000259" key="15">
    <source>
        <dbReference type="PROSITE" id="PS51831"/>
    </source>
</evidence>
<dbReference type="GO" id="GO:0042594">
    <property type="term" value="P:response to starvation"/>
    <property type="evidence" value="ECO:0007669"/>
    <property type="project" value="TreeGrafter"/>
</dbReference>
<evidence type="ECO:0000256" key="2">
    <source>
        <dbReference type="ARBA" id="ARBA00013251"/>
    </source>
</evidence>
<dbReference type="CDD" id="cd01668">
    <property type="entry name" value="TGS_RSH"/>
    <property type="match status" value="1"/>
</dbReference>
<dbReference type="GO" id="GO:0008893">
    <property type="term" value="F:guanosine-3',5'-bis(diphosphate) 3'-diphosphatase activity"/>
    <property type="evidence" value="ECO:0007669"/>
    <property type="project" value="TreeGrafter"/>
</dbReference>
<dbReference type="SMART" id="SM00954">
    <property type="entry name" value="RelA_SpoT"/>
    <property type="match status" value="1"/>
</dbReference>
<evidence type="ECO:0000256" key="13">
    <source>
        <dbReference type="RuleBase" id="RU003847"/>
    </source>
</evidence>
<dbReference type="PANTHER" id="PTHR21262">
    <property type="entry name" value="GUANOSINE-3',5'-BIS DIPHOSPHATE 3'-PYROPHOSPHOHYDROLASE"/>
    <property type="match status" value="1"/>
</dbReference>
<dbReference type="Gene3D" id="3.30.70.260">
    <property type="match status" value="1"/>
</dbReference>
<keyword evidence="8" id="KW-0342">GTP-binding</keyword>
<dbReference type="KEGG" id="izh:FEM41_00265"/>
<dbReference type="PROSITE" id="PS51831">
    <property type="entry name" value="HD"/>
    <property type="match status" value="1"/>
</dbReference>
<gene>
    <name evidence="17" type="primary">relA</name>
    <name evidence="17" type="ORF">FEM41_00265</name>
</gene>
<dbReference type="EC" id="2.7.6.5" evidence="2"/>
<evidence type="ECO:0000256" key="10">
    <source>
        <dbReference type="ARBA" id="ARBA00032407"/>
    </source>
</evidence>